<dbReference type="InterPro" id="IPR029058">
    <property type="entry name" value="AB_hydrolase_fold"/>
</dbReference>
<dbReference type="SUPFAM" id="SSF53474">
    <property type="entry name" value="alpha/beta-Hydrolases"/>
    <property type="match status" value="1"/>
</dbReference>
<evidence type="ECO:0000256" key="5">
    <source>
        <dbReference type="ARBA" id="ARBA00022692"/>
    </source>
</evidence>
<dbReference type="Pfam" id="PF01764">
    <property type="entry name" value="Lipase_3"/>
    <property type="match status" value="1"/>
</dbReference>
<feature type="region of interest" description="Disordered" evidence="15">
    <location>
        <begin position="159"/>
        <end position="203"/>
    </location>
</feature>
<evidence type="ECO:0000259" key="16">
    <source>
        <dbReference type="Pfam" id="PF01764"/>
    </source>
</evidence>
<evidence type="ECO:0000256" key="3">
    <source>
        <dbReference type="ARBA" id="ARBA00022475"/>
    </source>
</evidence>
<protein>
    <recommendedName>
        <fullName evidence="14">sn-1-specific diacylglycerol lipase</fullName>
        <ecNumber evidence="14">3.1.1.116</ecNumber>
    </recommendedName>
</protein>
<reference evidence="17" key="1">
    <citation type="submission" date="2014-11" db="EMBL/GenBank/DDBJ databases">
        <authorList>
            <person name="Otto D Thomas"/>
            <person name="Naeem Raeece"/>
        </authorList>
    </citation>
    <scope>NUCLEOTIDE SEQUENCE</scope>
</reference>
<feature type="compositionally biased region" description="Polar residues" evidence="15">
    <location>
        <begin position="1"/>
        <end position="10"/>
    </location>
</feature>
<evidence type="ECO:0000256" key="8">
    <source>
        <dbReference type="ARBA" id="ARBA00022837"/>
    </source>
</evidence>
<feature type="compositionally biased region" description="Acidic residues" evidence="15">
    <location>
        <begin position="605"/>
        <end position="616"/>
    </location>
</feature>
<feature type="compositionally biased region" description="Basic residues" evidence="15">
    <location>
        <begin position="855"/>
        <end position="866"/>
    </location>
</feature>
<feature type="compositionally biased region" description="Basic and acidic residues" evidence="15">
    <location>
        <begin position="617"/>
        <end position="626"/>
    </location>
</feature>
<proteinExistence type="predicted"/>
<feature type="compositionally biased region" description="Basic and acidic residues" evidence="15">
    <location>
        <begin position="723"/>
        <end position="736"/>
    </location>
</feature>
<keyword evidence="6" id="KW-0479">Metal-binding</keyword>
<feature type="compositionally biased region" description="Low complexity" evidence="15">
    <location>
        <begin position="252"/>
        <end position="262"/>
    </location>
</feature>
<evidence type="ECO:0000256" key="15">
    <source>
        <dbReference type="SAM" id="MobiDB-lite"/>
    </source>
</evidence>
<dbReference type="GO" id="GO:0046340">
    <property type="term" value="P:diacylglycerol catabolic process"/>
    <property type="evidence" value="ECO:0007669"/>
    <property type="project" value="TreeGrafter"/>
</dbReference>
<comment type="catalytic activity">
    <reaction evidence="13">
        <text>a 1,2-diacyl-sn-glycerol + H2O = a 2-acylglycerol + a fatty acid + H(+)</text>
        <dbReference type="Rhea" id="RHEA:33275"/>
        <dbReference type="ChEBI" id="CHEBI:15377"/>
        <dbReference type="ChEBI" id="CHEBI:15378"/>
        <dbReference type="ChEBI" id="CHEBI:17389"/>
        <dbReference type="ChEBI" id="CHEBI:17815"/>
        <dbReference type="ChEBI" id="CHEBI:28868"/>
        <dbReference type="EC" id="3.1.1.116"/>
    </reaction>
    <physiologicalReaction direction="left-to-right" evidence="13">
        <dbReference type="Rhea" id="RHEA:33276"/>
    </physiologicalReaction>
</comment>
<gene>
    <name evidence="17" type="ORF">Cvel_25882</name>
</gene>
<keyword evidence="8" id="KW-0106">Calcium</keyword>
<dbReference type="GO" id="GO:0005886">
    <property type="term" value="C:plasma membrane"/>
    <property type="evidence" value="ECO:0007669"/>
    <property type="project" value="UniProtKB-SubCell"/>
</dbReference>
<feature type="region of interest" description="Disordered" evidence="15">
    <location>
        <begin position="1"/>
        <end position="31"/>
    </location>
</feature>
<comment type="cofactor">
    <cofactor evidence="1">
        <name>Ca(2+)</name>
        <dbReference type="ChEBI" id="CHEBI:29108"/>
    </cofactor>
</comment>
<feature type="region of interest" description="Disordered" evidence="15">
    <location>
        <begin position="536"/>
        <end position="626"/>
    </location>
</feature>
<evidence type="ECO:0000256" key="10">
    <source>
        <dbReference type="ARBA" id="ARBA00022989"/>
    </source>
</evidence>
<feature type="domain" description="Fungal lipase-type" evidence="16">
    <location>
        <begin position="393"/>
        <end position="517"/>
    </location>
</feature>
<evidence type="ECO:0000256" key="9">
    <source>
        <dbReference type="ARBA" id="ARBA00022963"/>
    </source>
</evidence>
<organism evidence="17">
    <name type="scientific">Chromera velia CCMP2878</name>
    <dbReference type="NCBI Taxonomy" id="1169474"/>
    <lineage>
        <taxon>Eukaryota</taxon>
        <taxon>Sar</taxon>
        <taxon>Alveolata</taxon>
        <taxon>Colpodellida</taxon>
        <taxon>Chromeraceae</taxon>
        <taxon>Chromera</taxon>
    </lineage>
</organism>
<dbReference type="Gene3D" id="3.40.50.1820">
    <property type="entry name" value="alpha/beta hydrolase"/>
    <property type="match status" value="1"/>
</dbReference>
<feature type="region of interest" description="Disordered" evidence="15">
    <location>
        <begin position="226"/>
        <end position="262"/>
    </location>
</feature>
<feature type="compositionally biased region" description="Basic and acidic residues" evidence="15">
    <location>
        <begin position="746"/>
        <end position="756"/>
    </location>
</feature>
<keyword evidence="10" id="KW-1133">Transmembrane helix</keyword>
<keyword evidence="11" id="KW-0443">Lipid metabolism</keyword>
<evidence type="ECO:0000313" key="17">
    <source>
        <dbReference type="EMBL" id="CEM41193.1"/>
    </source>
</evidence>
<evidence type="ECO:0000256" key="13">
    <source>
        <dbReference type="ARBA" id="ARBA00024531"/>
    </source>
</evidence>
<evidence type="ECO:0000256" key="4">
    <source>
        <dbReference type="ARBA" id="ARBA00022553"/>
    </source>
</evidence>
<dbReference type="GO" id="GO:0046872">
    <property type="term" value="F:metal ion binding"/>
    <property type="evidence" value="ECO:0007669"/>
    <property type="project" value="UniProtKB-KW"/>
</dbReference>
<evidence type="ECO:0000256" key="7">
    <source>
        <dbReference type="ARBA" id="ARBA00022801"/>
    </source>
</evidence>
<comment type="subcellular location">
    <subcellularLocation>
        <location evidence="2">Cell membrane</location>
        <topology evidence="2">Multi-pass membrane protein</topology>
    </subcellularLocation>
</comment>
<keyword evidence="12" id="KW-0472">Membrane</keyword>
<name>A0A0G4HB15_9ALVE</name>
<feature type="compositionally biased region" description="Basic and acidic residues" evidence="15">
    <location>
        <begin position="591"/>
        <end position="604"/>
    </location>
</feature>
<keyword evidence="3" id="KW-1003">Cell membrane</keyword>
<dbReference type="PANTHER" id="PTHR45792">
    <property type="entry name" value="DIACYLGLYCEROL LIPASE HOMOLOG-RELATED"/>
    <property type="match status" value="1"/>
</dbReference>
<accession>A0A0G4HB15</accession>
<evidence type="ECO:0000256" key="12">
    <source>
        <dbReference type="ARBA" id="ARBA00023136"/>
    </source>
</evidence>
<evidence type="ECO:0000256" key="6">
    <source>
        <dbReference type="ARBA" id="ARBA00022723"/>
    </source>
</evidence>
<feature type="compositionally biased region" description="Basic and acidic residues" evidence="15">
    <location>
        <begin position="239"/>
        <end position="248"/>
    </location>
</feature>
<sequence length="986" mass="105472">MSVNVTSSLKQQDESGACADLEMQTPRDRSRMSEISLFSAGESRMRTFAHHPRPVEGEELKQANERVEKLLKTVDMLCCDRFVCSRAPVSRDAANREQLLSAVASSLANLLSGPKVSRTDIVLGLALLSAQRRFSENLAGKSAVFLDLASDRALEEAVSRARSHRHTGKADESEGRGPSAESVGGKGGKAEERHAGGSSDRADSVGRFASRLADLMEEEELEGQLPVGLSSLALSDGGGVRETEGREEGEADPSSSSSSALADAAKEEVVGRVFFSRASLGAVRNLRFGLEMAESEVPIREMITAICYFARPMMAIYGWKGETLIAPVRGSVASVWHRTARALSAKCLTPNEAAFLRVAGVKREDLLVCNEFSEPFKPAFALAVDRKAKALLLVCRGSLESKDVLTDGLCHPHSFLKGYAHAGICAGSIWVLSQTRRIIRDQMLSLGPQGYRLVLVGHSLGAGVAVLCGMRLRKSFPDLHVFAFGCPQLLDGPQAAGCASFVTTICNGQDVVSRLSYRSVKGLRDRLVQVSTAVASEAGRRERGAGGEGVEREGRGHGDHQFHGKGAGVILPVCPPGPGSDEVGEALPDVQMREQRGEGEGEAKEGEEEKEEEGSCEDEKKKSRDPKRLAKRLLLLRAPFLSERELIERGRAQGMELPADVLTEEPFDFSMPCSTLSSSRSSSSSSSSTAQRKNGNGKTEAPCVGAAQVGGEPGESGQMDGRGGARREDAERRSAKEAGVALGTFLKEEEKEKAGGPEESPDLGGLGEGKEERGIPSQAGKASRGGKPATSGLVSVPIDELAEMVLPGSVCQITCVPPWVRSPPPPGVSSVCSCPCYGSVCAMCGGCFGAAARRGRRKGRHRRGKGGGKADYQADGPLDGKEERDGRESEACAPLASFSFSSACRPRLPEIRVTMPNREQYAEVKPGSRALFDHLPDTYFARVNELFRRVEGNCVSPMRLPPGELISRLETFFNFSLRHGTNDAGV</sequence>
<keyword evidence="7" id="KW-0378">Hydrolase</keyword>
<evidence type="ECO:0000256" key="2">
    <source>
        <dbReference type="ARBA" id="ARBA00004651"/>
    </source>
</evidence>
<dbReference type="GO" id="GO:0016298">
    <property type="term" value="F:lipase activity"/>
    <property type="evidence" value="ECO:0007669"/>
    <property type="project" value="TreeGrafter"/>
</dbReference>
<evidence type="ECO:0000256" key="14">
    <source>
        <dbReference type="ARBA" id="ARBA00026104"/>
    </source>
</evidence>
<dbReference type="CDD" id="cd00519">
    <property type="entry name" value="Lipase_3"/>
    <property type="match status" value="1"/>
</dbReference>
<feature type="compositionally biased region" description="Low complexity" evidence="15">
    <location>
        <begin position="677"/>
        <end position="688"/>
    </location>
</feature>
<dbReference type="EC" id="3.1.1.116" evidence="14"/>
<feature type="compositionally biased region" description="Basic and acidic residues" evidence="15">
    <location>
        <begin position="538"/>
        <end position="562"/>
    </location>
</feature>
<dbReference type="GO" id="GO:0019369">
    <property type="term" value="P:arachidonate metabolic process"/>
    <property type="evidence" value="ECO:0007669"/>
    <property type="project" value="TreeGrafter"/>
</dbReference>
<dbReference type="InterPro" id="IPR002921">
    <property type="entry name" value="Fungal_lipase-type"/>
</dbReference>
<dbReference type="AlphaFoldDB" id="A0A0G4HB15"/>
<keyword evidence="9" id="KW-0442">Lipid degradation</keyword>
<feature type="region of interest" description="Disordered" evidence="15">
    <location>
        <begin position="855"/>
        <end position="886"/>
    </location>
</feature>
<dbReference type="PANTHER" id="PTHR45792:SF8">
    <property type="entry name" value="DIACYLGLYCEROL LIPASE-ALPHA"/>
    <property type="match status" value="1"/>
</dbReference>
<dbReference type="VEuPathDB" id="CryptoDB:Cvel_25882"/>
<feature type="region of interest" description="Disordered" evidence="15">
    <location>
        <begin position="668"/>
        <end position="790"/>
    </location>
</feature>
<keyword evidence="5" id="KW-0812">Transmembrane</keyword>
<evidence type="ECO:0000256" key="1">
    <source>
        <dbReference type="ARBA" id="ARBA00001913"/>
    </source>
</evidence>
<evidence type="ECO:0000256" key="11">
    <source>
        <dbReference type="ARBA" id="ARBA00023098"/>
    </source>
</evidence>
<dbReference type="EMBL" id="CDMZ01002188">
    <property type="protein sequence ID" value="CEM41193.1"/>
    <property type="molecule type" value="Genomic_DNA"/>
</dbReference>
<keyword evidence="4" id="KW-0597">Phosphoprotein</keyword>
<dbReference type="InterPro" id="IPR052214">
    <property type="entry name" value="DAG_Lipase-Related"/>
</dbReference>
<feature type="compositionally biased region" description="Basic and acidic residues" evidence="15">
    <location>
        <begin position="188"/>
        <end position="203"/>
    </location>
</feature>